<evidence type="ECO:0000256" key="5">
    <source>
        <dbReference type="ARBA" id="ARBA00023163"/>
    </source>
</evidence>
<dbReference type="OrthoDB" id="2019351at2759"/>
<protein>
    <recommendedName>
        <fullName evidence="8">Myb/SANT-like DNA-binding domain-containing protein</fullName>
    </recommendedName>
</protein>
<dbReference type="FunFam" id="1.10.10.60:FF:000104">
    <property type="entry name" value="trihelix transcription factor ASIL2"/>
    <property type="match status" value="1"/>
</dbReference>
<feature type="compositionally biased region" description="Low complexity" evidence="7">
    <location>
        <begin position="49"/>
        <end position="58"/>
    </location>
</feature>
<evidence type="ECO:0000256" key="4">
    <source>
        <dbReference type="ARBA" id="ARBA00023125"/>
    </source>
</evidence>
<feature type="region of interest" description="Disordered" evidence="7">
    <location>
        <begin position="330"/>
        <end position="376"/>
    </location>
</feature>
<organism evidence="9 10">
    <name type="scientific">Zingiber officinale</name>
    <name type="common">Ginger</name>
    <name type="synonym">Amomum zingiber</name>
    <dbReference type="NCBI Taxonomy" id="94328"/>
    <lineage>
        <taxon>Eukaryota</taxon>
        <taxon>Viridiplantae</taxon>
        <taxon>Streptophyta</taxon>
        <taxon>Embryophyta</taxon>
        <taxon>Tracheophyta</taxon>
        <taxon>Spermatophyta</taxon>
        <taxon>Magnoliopsida</taxon>
        <taxon>Liliopsida</taxon>
        <taxon>Zingiberales</taxon>
        <taxon>Zingiberaceae</taxon>
        <taxon>Zingiber</taxon>
    </lineage>
</organism>
<sequence>MEDDEDAQSPSRSPTQSASRSASPESSPPPVSTSIVAPSSSPLQDNGGTAEPVTVAAPAPEHRALALALAVPIQQPRSSPAGGGGVGRDDCWSEGATSILIDAWGERYLELSRGNLKQKHWQEVADAVTSRDGYTKAPKTDVQCKNRIDTLKKKYKAEKSKISGSGGSSSSWPFFHRLDLLLGPSHKSTATSGNIPAAIPIRPPSRRPQPGPQRQRTNQLTVKKAGKSSPPSVSASSADSSDGFPPPRAANGKRQHEHHQEADEEGEEEGGRTAELKELTRAILRFAEVYEKVESSKLRQAMEMEKQRMELTRELELQRMEFLMKTQMELSQLKSHHHGSNRKKKMNDGGGGSSSNHHHQHRNNTSSNSNNSGNNC</sequence>
<dbReference type="InterPro" id="IPR044823">
    <property type="entry name" value="ASIL1/2-like"/>
</dbReference>
<dbReference type="GO" id="GO:0005634">
    <property type="term" value="C:nucleus"/>
    <property type="evidence" value="ECO:0007669"/>
    <property type="project" value="UniProtKB-SubCell"/>
</dbReference>
<feature type="compositionally biased region" description="Low complexity" evidence="7">
    <location>
        <begin position="227"/>
        <end position="243"/>
    </location>
</feature>
<keyword evidence="4" id="KW-0238">DNA-binding</keyword>
<accession>A0A8J5CW99</accession>
<feature type="region of interest" description="Disordered" evidence="7">
    <location>
        <begin position="70"/>
        <end position="89"/>
    </location>
</feature>
<evidence type="ECO:0000259" key="8">
    <source>
        <dbReference type="Pfam" id="PF13837"/>
    </source>
</evidence>
<evidence type="ECO:0000256" key="6">
    <source>
        <dbReference type="ARBA" id="ARBA00023242"/>
    </source>
</evidence>
<feature type="compositionally biased region" description="Basic residues" evidence="7">
    <location>
        <begin position="334"/>
        <end position="345"/>
    </location>
</feature>
<feature type="region of interest" description="Disordered" evidence="7">
    <location>
        <begin position="1"/>
        <end position="58"/>
    </location>
</feature>
<keyword evidence="5" id="KW-0804">Transcription</keyword>
<dbReference type="PANTHER" id="PTHR31307">
    <property type="entry name" value="TRIHELIX TRANSCRIPTION FACTOR ASIL2"/>
    <property type="match status" value="1"/>
</dbReference>
<feature type="domain" description="Myb/SANT-like DNA-binding" evidence="8">
    <location>
        <begin position="90"/>
        <end position="180"/>
    </location>
</feature>
<dbReference type="PANTHER" id="PTHR31307:SF4">
    <property type="entry name" value="TRIHELIX TRANSCRIPTION FACTOR ASIL2"/>
    <property type="match status" value="1"/>
</dbReference>
<dbReference type="Pfam" id="PF13837">
    <property type="entry name" value="Myb_DNA-bind_4"/>
    <property type="match status" value="1"/>
</dbReference>
<feature type="compositionally biased region" description="Pro residues" evidence="7">
    <location>
        <begin position="201"/>
        <end position="211"/>
    </location>
</feature>
<keyword evidence="3" id="KW-0175">Coiled coil</keyword>
<keyword evidence="2" id="KW-0805">Transcription regulation</keyword>
<evidence type="ECO:0000256" key="2">
    <source>
        <dbReference type="ARBA" id="ARBA00023015"/>
    </source>
</evidence>
<evidence type="ECO:0000256" key="7">
    <source>
        <dbReference type="SAM" id="MobiDB-lite"/>
    </source>
</evidence>
<feature type="compositionally biased region" description="Low complexity" evidence="7">
    <location>
        <begin position="363"/>
        <end position="376"/>
    </location>
</feature>
<keyword evidence="10" id="KW-1185">Reference proteome</keyword>
<evidence type="ECO:0000313" key="9">
    <source>
        <dbReference type="EMBL" id="KAG6472436.1"/>
    </source>
</evidence>
<evidence type="ECO:0000256" key="1">
    <source>
        <dbReference type="ARBA" id="ARBA00004123"/>
    </source>
</evidence>
<evidence type="ECO:0000256" key="3">
    <source>
        <dbReference type="ARBA" id="ARBA00023054"/>
    </source>
</evidence>
<comment type="subcellular location">
    <subcellularLocation>
        <location evidence="1">Nucleus</location>
    </subcellularLocation>
</comment>
<dbReference type="Proteomes" id="UP000734854">
    <property type="component" value="Unassembled WGS sequence"/>
</dbReference>
<evidence type="ECO:0000313" key="10">
    <source>
        <dbReference type="Proteomes" id="UP000734854"/>
    </source>
</evidence>
<comment type="caution">
    <text evidence="9">The sequence shown here is derived from an EMBL/GenBank/DDBJ whole genome shotgun (WGS) entry which is preliminary data.</text>
</comment>
<dbReference type="InterPro" id="IPR044822">
    <property type="entry name" value="Myb_DNA-bind_4"/>
</dbReference>
<feature type="region of interest" description="Disordered" evidence="7">
    <location>
        <begin position="186"/>
        <end position="273"/>
    </location>
</feature>
<gene>
    <name evidence="9" type="ORF">ZIOFF_069899</name>
</gene>
<feature type="compositionally biased region" description="Low complexity" evidence="7">
    <location>
        <begin position="32"/>
        <end position="42"/>
    </location>
</feature>
<reference evidence="9 10" key="1">
    <citation type="submission" date="2020-08" db="EMBL/GenBank/DDBJ databases">
        <title>Plant Genome Project.</title>
        <authorList>
            <person name="Zhang R.-G."/>
        </authorList>
    </citation>
    <scope>NUCLEOTIDE SEQUENCE [LARGE SCALE GENOMIC DNA]</scope>
    <source>
        <tissue evidence="9">Rhizome</tissue>
    </source>
</reference>
<name>A0A8J5CW99_ZINOF</name>
<proteinExistence type="predicted"/>
<dbReference type="EMBL" id="JACMSC010000020">
    <property type="protein sequence ID" value="KAG6472436.1"/>
    <property type="molecule type" value="Genomic_DNA"/>
</dbReference>
<dbReference type="AlphaFoldDB" id="A0A8J5CW99"/>
<keyword evidence="6" id="KW-0539">Nucleus</keyword>
<dbReference type="GO" id="GO:0000976">
    <property type="term" value="F:transcription cis-regulatory region binding"/>
    <property type="evidence" value="ECO:0007669"/>
    <property type="project" value="TreeGrafter"/>
</dbReference>